<dbReference type="Proteomes" id="UP000005824">
    <property type="component" value="Unassembled WGS sequence"/>
</dbReference>
<dbReference type="STRING" id="497964.CfE428DRAFT_1498"/>
<dbReference type="InParanoid" id="B4CY57"/>
<proteinExistence type="predicted"/>
<dbReference type="SUPFAM" id="SSF56925">
    <property type="entry name" value="OMPA-like"/>
    <property type="match status" value="1"/>
</dbReference>
<gene>
    <name evidence="2" type="ORF">CfE428DRAFT_1498</name>
</gene>
<evidence type="ECO:0008006" key="4">
    <source>
        <dbReference type="Google" id="ProtNLM"/>
    </source>
</evidence>
<keyword evidence="3" id="KW-1185">Reference proteome</keyword>
<name>B4CY57_9BACT</name>
<dbReference type="AlphaFoldDB" id="B4CY57"/>
<evidence type="ECO:0000313" key="3">
    <source>
        <dbReference type="Proteomes" id="UP000005824"/>
    </source>
</evidence>
<dbReference type="EMBL" id="ABVL01000003">
    <property type="protein sequence ID" value="EDY21205.1"/>
    <property type="molecule type" value="Genomic_DNA"/>
</dbReference>
<protein>
    <recommendedName>
        <fullName evidence="4">Outer membrane protein beta-barrel domain-containing protein</fullName>
    </recommendedName>
</protein>
<dbReference type="Gene3D" id="2.40.160.20">
    <property type="match status" value="1"/>
</dbReference>
<feature type="signal peptide" evidence="1">
    <location>
        <begin position="1"/>
        <end position="20"/>
    </location>
</feature>
<feature type="chain" id="PRO_5002802472" description="Outer membrane protein beta-barrel domain-containing protein" evidence="1">
    <location>
        <begin position="21"/>
        <end position="214"/>
    </location>
</feature>
<comment type="caution">
    <text evidence="2">The sequence shown here is derived from an EMBL/GenBank/DDBJ whole genome shotgun (WGS) entry which is preliminary data.</text>
</comment>
<sequence precursor="true">MKAPQILILVTVAMSPLAFAGHEMVDYKTTATNKETVEEPLFKDHEFQMGDFAVYNVGKGPTHAGVFREHTWGEGSEINYFFTRNIGIGAEYYGSYGHESPDTNRGRITNHTVDRDHVGGNLFFRWPIESCHLAPYVYVGGGCDFGDRKWAEAHAGAGLEYRFFQHILPIVAHRVGIFVDGRWTYLGSRYFPDDNSSRGDLNYFSARAGFRFTY</sequence>
<accession>B4CY57</accession>
<reference evidence="2 3" key="1">
    <citation type="journal article" date="2011" name="J. Bacteriol.">
        <title>Genome sequence of Chthoniobacter flavus Ellin428, an aerobic heterotrophic soil bacterium.</title>
        <authorList>
            <person name="Kant R."/>
            <person name="van Passel M.W."/>
            <person name="Palva A."/>
            <person name="Lucas S."/>
            <person name="Lapidus A."/>
            <person name="Glavina Del Rio T."/>
            <person name="Dalin E."/>
            <person name="Tice H."/>
            <person name="Bruce D."/>
            <person name="Goodwin L."/>
            <person name="Pitluck S."/>
            <person name="Larimer F.W."/>
            <person name="Land M.L."/>
            <person name="Hauser L."/>
            <person name="Sangwan P."/>
            <person name="de Vos W.M."/>
            <person name="Janssen P.H."/>
            <person name="Smidt H."/>
        </authorList>
    </citation>
    <scope>NUCLEOTIDE SEQUENCE [LARGE SCALE GENOMIC DNA]</scope>
    <source>
        <strain evidence="2 3">Ellin428</strain>
    </source>
</reference>
<evidence type="ECO:0000256" key="1">
    <source>
        <dbReference type="SAM" id="SignalP"/>
    </source>
</evidence>
<dbReference type="InterPro" id="IPR011250">
    <property type="entry name" value="OMP/PagP_B-barrel"/>
</dbReference>
<organism evidence="2 3">
    <name type="scientific">Chthoniobacter flavus Ellin428</name>
    <dbReference type="NCBI Taxonomy" id="497964"/>
    <lineage>
        <taxon>Bacteria</taxon>
        <taxon>Pseudomonadati</taxon>
        <taxon>Verrucomicrobiota</taxon>
        <taxon>Spartobacteria</taxon>
        <taxon>Chthoniobacterales</taxon>
        <taxon>Chthoniobacteraceae</taxon>
        <taxon>Chthoniobacter</taxon>
    </lineage>
</organism>
<keyword evidence="1" id="KW-0732">Signal</keyword>
<dbReference type="RefSeq" id="WP_006978824.1">
    <property type="nucleotide sequence ID" value="NZ_ABVL01000003.1"/>
</dbReference>
<evidence type="ECO:0000313" key="2">
    <source>
        <dbReference type="EMBL" id="EDY21205.1"/>
    </source>
</evidence>